<evidence type="ECO:0000313" key="1">
    <source>
        <dbReference type="EMBL" id="MEC4722016.1"/>
    </source>
</evidence>
<comment type="caution">
    <text evidence="1">The sequence shown here is derived from an EMBL/GenBank/DDBJ whole genome shotgun (WGS) entry which is preliminary data.</text>
</comment>
<evidence type="ECO:0000313" key="2">
    <source>
        <dbReference type="Proteomes" id="UP001352263"/>
    </source>
</evidence>
<reference evidence="1 2" key="1">
    <citation type="submission" date="2023-10" db="EMBL/GenBank/DDBJ databases">
        <title>Noviherbaspirillum sp. CPCC 100848 genome assembly.</title>
        <authorList>
            <person name="Li X.Y."/>
            <person name="Fang X.M."/>
        </authorList>
    </citation>
    <scope>NUCLEOTIDE SEQUENCE [LARGE SCALE GENOMIC DNA]</scope>
    <source>
        <strain evidence="1 2">CPCC 100848</strain>
    </source>
</reference>
<dbReference type="RefSeq" id="WP_326508698.1">
    <property type="nucleotide sequence ID" value="NZ_JAWIIV010000024.1"/>
</dbReference>
<keyword evidence="2" id="KW-1185">Reference proteome</keyword>
<protein>
    <submittedName>
        <fullName evidence="1">Uncharacterized protein</fullName>
    </submittedName>
</protein>
<dbReference type="Proteomes" id="UP001352263">
    <property type="component" value="Unassembled WGS sequence"/>
</dbReference>
<proteinExistence type="predicted"/>
<name>A0ABU6JEY3_9BURK</name>
<dbReference type="EMBL" id="JAWIIV010000024">
    <property type="protein sequence ID" value="MEC4722016.1"/>
    <property type="molecule type" value="Genomic_DNA"/>
</dbReference>
<gene>
    <name evidence="1" type="ORF">RY831_22880</name>
</gene>
<sequence length="94" mass="10617">MKKKLETDAVIEDLIAAALGDEAGIRERHVWRESLRGLVRLAKAEQVMEIKDSVRKLTGNIETHAARRRAKAVLMAQQLHGVPDGAQRQFEFKD</sequence>
<accession>A0ABU6JEY3</accession>
<organism evidence="1 2">
    <name type="scientific">Noviherbaspirillum album</name>
    <dbReference type="NCBI Taxonomy" id="3080276"/>
    <lineage>
        <taxon>Bacteria</taxon>
        <taxon>Pseudomonadati</taxon>
        <taxon>Pseudomonadota</taxon>
        <taxon>Betaproteobacteria</taxon>
        <taxon>Burkholderiales</taxon>
        <taxon>Oxalobacteraceae</taxon>
        <taxon>Noviherbaspirillum</taxon>
    </lineage>
</organism>